<feature type="non-terminal residue" evidence="1">
    <location>
        <position position="354"/>
    </location>
</feature>
<sequence length="354" mass="39101">LKVDLSSSTPRWKTGLLHTLGVIFLLIAPGCDFDIPEKFEMPTWFIDIKLPLVQTKYEMGDLANPDYHIYPTEDSMGFQVMYEGTLEPQTIEPEYLKVDFPGGYLDIDIPEISFPGIPASGLELPDIPAIDQKFDMVFYGVPMYTDTTGNTFSFPITEKRVMSAENYNSQIIDQLVVNTLLGAIFDGLASLNPLDLGLETMLTDLALDPPILKSIDTINIADTEESKFVTYFENRGIPTNLTPAFSRLVTGNEELSDTLVNHNPGTLATGETFLDTTMLGGKGLCNFIELAAGLLVEYAEEGTFVELWPEGNAEGHAPSDSIYVKFKIEFALDEFTGIDITTNDVDLPVPLPEI</sequence>
<reference evidence="1" key="1">
    <citation type="submission" date="2018-05" db="EMBL/GenBank/DDBJ databases">
        <authorList>
            <person name="Lanie J.A."/>
            <person name="Ng W.-L."/>
            <person name="Kazmierczak K.M."/>
            <person name="Andrzejewski T.M."/>
            <person name="Davidsen T.M."/>
            <person name="Wayne K.J."/>
            <person name="Tettelin H."/>
            <person name="Glass J.I."/>
            <person name="Rusch D."/>
            <person name="Podicherti R."/>
            <person name="Tsui H.-C.T."/>
            <person name="Winkler M.E."/>
        </authorList>
    </citation>
    <scope>NUCLEOTIDE SEQUENCE</scope>
</reference>
<organism evidence="1">
    <name type="scientific">marine metagenome</name>
    <dbReference type="NCBI Taxonomy" id="408172"/>
    <lineage>
        <taxon>unclassified sequences</taxon>
        <taxon>metagenomes</taxon>
        <taxon>ecological metagenomes</taxon>
    </lineage>
</organism>
<name>A0A381VD75_9ZZZZ</name>
<protein>
    <submittedName>
        <fullName evidence="1">Uncharacterized protein</fullName>
    </submittedName>
</protein>
<accession>A0A381VD75</accession>
<dbReference type="AlphaFoldDB" id="A0A381VD75"/>
<feature type="non-terminal residue" evidence="1">
    <location>
        <position position="1"/>
    </location>
</feature>
<dbReference type="EMBL" id="UINC01008465">
    <property type="protein sequence ID" value="SVA38094.1"/>
    <property type="molecule type" value="Genomic_DNA"/>
</dbReference>
<proteinExistence type="predicted"/>
<evidence type="ECO:0000313" key="1">
    <source>
        <dbReference type="EMBL" id="SVA38094.1"/>
    </source>
</evidence>
<gene>
    <name evidence="1" type="ORF">METZ01_LOCUS90948</name>
</gene>